<reference evidence="1" key="1">
    <citation type="journal article" date="2023" name="GigaByte">
        <title>Genome assembly of the bearded iris, Iris pallida Lam.</title>
        <authorList>
            <person name="Bruccoleri R.E."/>
            <person name="Oakeley E.J."/>
            <person name="Faust A.M.E."/>
            <person name="Altorfer M."/>
            <person name="Dessus-Babus S."/>
            <person name="Burckhardt D."/>
            <person name="Oertli M."/>
            <person name="Naumann U."/>
            <person name="Petersen F."/>
            <person name="Wong J."/>
        </authorList>
    </citation>
    <scope>NUCLEOTIDE SEQUENCE</scope>
    <source>
        <strain evidence="1">GSM-AAB239-AS_SAM_17_03QT</strain>
    </source>
</reference>
<protein>
    <submittedName>
        <fullName evidence="1">Uncharacterized protein</fullName>
    </submittedName>
</protein>
<comment type="caution">
    <text evidence="1">The sequence shown here is derived from an EMBL/GenBank/DDBJ whole genome shotgun (WGS) entry which is preliminary data.</text>
</comment>
<sequence length="48" mass="5022">MVVAMAMYGGGDRRRRSWRVGGACGGVGESAGLVVGLMGCRTQEIHIL</sequence>
<reference evidence="1" key="2">
    <citation type="submission" date="2023-04" db="EMBL/GenBank/DDBJ databases">
        <authorList>
            <person name="Bruccoleri R.E."/>
            <person name="Oakeley E.J."/>
            <person name="Faust A.-M."/>
            <person name="Dessus-Babus S."/>
            <person name="Altorfer M."/>
            <person name="Burckhardt D."/>
            <person name="Oertli M."/>
            <person name="Naumann U."/>
            <person name="Petersen F."/>
            <person name="Wong J."/>
        </authorList>
    </citation>
    <scope>NUCLEOTIDE SEQUENCE</scope>
    <source>
        <strain evidence="1">GSM-AAB239-AS_SAM_17_03QT</strain>
        <tissue evidence="1">Leaf</tissue>
    </source>
</reference>
<proteinExistence type="predicted"/>
<accession>A0AAX6EQW9</accession>
<dbReference type="EMBL" id="JANAVB010034619">
    <property type="protein sequence ID" value="KAJ6806321.1"/>
    <property type="molecule type" value="Genomic_DNA"/>
</dbReference>
<dbReference type="EMBL" id="JANAVB010020342">
    <property type="protein sequence ID" value="KAJ6827416.1"/>
    <property type="molecule type" value="Genomic_DNA"/>
</dbReference>
<organism evidence="1 3">
    <name type="scientific">Iris pallida</name>
    <name type="common">Sweet iris</name>
    <dbReference type="NCBI Taxonomy" id="29817"/>
    <lineage>
        <taxon>Eukaryota</taxon>
        <taxon>Viridiplantae</taxon>
        <taxon>Streptophyta</taxon>
        <taxon>Embryophyta</taxon>
        <taxon>Tracheophyta</taxon>
        <taxon>Spermatophyta</taxon>
        <taxon>Magnoliopsida</taxon>
        <taxon>Liliopsida</taxon>
        <taxon>Asparagales</taxon>
        <taxon>Iridaceae</taxon>
        <taxon>Iridoideae</taxon>
        <taxon>Irideae</taxon>
        <taxon>Iris</taxon>
    </lineage>
</organism>
<keyword evidence="3" id="KW-1185">Reference proteome</keyword>
<evidence type="ECO:0000313" key="3">
    <source>
        <dbReference type="Proteomes" id="UP001140949"/>
    </source>
</evidence>
<evidence type="ECO:0000313" key="1">
    <source>
        <dbReference type="EMBL" id="KAJ6806321.1"/>
    </source>
</evidence>
<dbReference type="Proteomes" id="UP001140949">
    <property type="component" value="Unassembled WGS sequence"/>
</dbReference>
<name>A0AAX6EQW9_IRIPA</name>
<evidence type="ECO:0000313" key="2">
    <source>
        <dbReference type="EMBL" id="KAJ6827416.1"/>
    </source>
</evidence>
<gene>
    <name evidence="1" type="ORF">M6B38_175970</name>
    <name evidence="2" type="ORF">M6B38_368695</name>
</gene>
<dbReference type="AlphaFoldDB" id="A0AAX6EQW9"/>